<dbReference type="Gene3D" id="1.20.1740.10">
    <property type="entry name" value="Amino acid/polyamine transporter I"/>
    <property type="match status" value="1"/>
</dbReference>
<feature type="transmembrane region" description="Helical" evidence="5">
    <location>
        <begin position="431"/>
        <end position="449"/>
    </location>
</feature>
<keyword evidence="9" id="KW-1185">Reference proteome</keyword>
<reference evidence="8 9" key="1">
    <citation type="journal article" date="2003" name="PLoS Biol.">
        <title>The genome sequence of Caenorhabditis briggsae: a platform for comparative genomics.</title>
        <authorList>
            <person name="Stein L.D."/>
            <person name="Bao Z."/>
            <person name="Blasiar D."/>
            <person name="Blumenthal T."/>
            <person name="Brent M.R."/>
            <person name="Chen N."/>
            <person name="Chinwalla A."/>
            <person name="Clarke L."/>
            <person name="Clee C."/>
            <person name="Coghlan A."/>
            <person name="Coulson A."/>
            <person name="D'Eustachio P."/>
            <person name="Fitch D.H."/>
            <person name="Fulton L.A."/>
            <person name="Fulton R.E."/>
            <person name="Griffiths-Jones S."/>
            <person name="Harris T.W."/>
            <person name="Hillier L.W."/>
            <person name="Kamath R."/>
            <person name="Kuwabara P.E."/>
            <person name="Mardis E.R."/>
            <person name="Marra M.A."/>
            <person name="Miner T.L."/>
            <person name="Minx P."/>
            <person name="Mullikin J.C."/>
            <person name="Plumb R.W."/>
            <person name="Rogers J."/>
            <person name="Schein J.E."/>
            <person name="Sohrmann M."/>
            <person name="Spieth J."/>
            <person name="Stajich J.E."/>
            <person name="Wei C."/>
            <person name="Willey D."/>
            <person name="Wilson R.K."/>
            <person name="Durbin R."/>
            <person name="Waterston R.H."/>
        </authorList>
    </citation>
    <scope>NUCLEOTIDE SEQUENCE [LARGE SCALE GENOMIC DNA]</scope>
    <source>
        <strain evidence="8 9">AF16</strain>
    </source>
</reference>
<feature type="transmembrane region" description="Helical" evidence="5">
    <location>
        <begin position="153"/>
        <end position="180"/>
    </location>
</feature>
<dbReference type="Pfam" id="PF00324">
    <property type="entry name" value="AA_permease"/>
    <property type="match status" value="2"/>
</dbReference>
<feature type="domain" description="Amino acid permease/ SLC12A" evidence="6">
    <location>
        <begin position="428"/>
        <end position="706"/>
    </location>
</feature>
<dbReference type="EMBL" id="HE600938">
    <property type="protein sequence ID" value="CAP31921.2"/>
    <property type="molecule type" value="Genomic_DNA"/>
</dbReference>
<dbReference type="Proteomes" id="UP000008549">
    <property type="component" value="Unassembled WGS sequence"/>
</dbReference>
<dbReference type="STRING" id="6238.A8XGZ7"/>
<reference evidence="8 9" key="2">
    <citation type="journal article" date="2011" name="PLoS Genet.">
        <title>Caenorhabditis briggsae recombinant inbred line genotypes reveal inter-strain incompatibility and the evolution of recombination.</title>
        <authorList>
            <person name="Ross J.A."/>
            <person name="Koboldt D.C."/>
            <person name="Staisch J.E."/>
            <person name="Chamberlin H.M."/>
            <person name="Gupta B.P."/>
            <person name="Miller R.D."/>
            <person name="Baird S.E."/>
            <person name="Haag E.S."/>
        </authorList>
    </citation>
    <scope>NUCLEOTIDE SEQUENCE [LARGE SCALE GENOMIC DNA]</scope>
    <source>
        <strain evidence="8 9">AF16</strain>
    </source>
</reference>
<evidence type="ECO:0000256" key="2">
    <source>
        <dbReference type="ARBA" id="ARBA00022692"/>
    </source>
</evidence>
<dbReference type="Pfam" id="PF03522">
    <property type="entry name" value="SLC12"/>
    <property type="match status" value="1"/>
</dbReference>
<evidence type="ECO:0000259" key="6">
    <source>
        <dbReference type="Pfam" id="PF00324"/>
    </source>
</evidence>
<dbReference type="OMA" id="IWWIVQD"/>
<dbReference type="GO" id="GO:0005886">
    <property type="term" value="C:plasma membrane"/>
    <property type="evidence" value="ECO:0000318"/>
    <property type="project" value="GO_Central"/>
</dbReference>
<feature type="transmembrane region" description="Helical" evidence="5">
    <location>
        <begin position="624"/>
        <end position="643"/>
    </location>
</feature>
<evidence type="ECO:0000256" key="4">
    <source>
        <dbReference type="ARBA" id="ARBA00023136"/>
    </source>
</evidence>
<evidence type="ECO:0000256" key="3">
    <source>
        <dbReference type="ARBA" id="ARBA00022989"/>
    </source>
</evidence>
<keyword evidence="4 5" id="KW-0472">Membrane</keyword>
<dbReference type="FunCoup" id="A8XGZ7">
    <property type="interactions" value="41"/>
</dbReference>
<feature type="domain" description="SLC12A transporter C-terminal" evidence="7">
    <location>
        <begin position="842"/>
        <end position="1098"/>
    </location>
</feature>
<gene>
    <name evidence="10" type="primary">kcc-3</name>
    <name evidence="8" type="synonym">Cbr-kcc-2</name>
    <name evidence="10" type="synonym">kcc-2</name>
    <name evidence="10" type="ORF">CBG13060</name>
    <name evidence="8" type="ORF">CBG_13060</name>
</gene>
<feature type="transmembrane region" description="Helical" evidence="5">
    <location>
        <begin position="282"/>
        <end position="302"/>
    </location>
</feature>
<evidence type="ECO:0000313" key="8">
    <source>
        <dbReference type="EMBL" id="CAP31921.2"/>
    </source>
</evidence>
<dbReference type="AlphaFoldDB" id="A8XGZ7"/>
<dbReference type="InterPro" id="IPR018491">
    <property type="entry name" value="SLC12_C"/>
</dbReference>
<evidence type="ECO:0000256" key="5">
    <source>
        <dbReference type="SAM" id="Phobius"/>
    </source>
</evidence>
<dbReference type="HOGENOM" id="CLU_001883_1_1_1"/>
<feature type="transmembrane region" description="Helical" evidence="5">
    <location>
        <begin position="122"/>
        <end position="147"/>
    </location>
</feature>
<dbReference type="InterPro" id="IPR004842">
    <property type="entry name" value="SLC12A_fam"/>
</dbReference>
<organism evidence="8 9">
    <name type="scientific">Caenorhabditis briggsae</name>
    <dbReference type="NCBI Taxonomy" id="6238"/>
    <lineage>
        <taxon>Eukaryota</taxon>
        <taxon>Metazoa</taxon>
        <taxon>Ecdysozoa</taxon>
        <taxon>Nematoda</taxon>
        <taxon>Chromadorea</taxon>
        <taxon>Rhabditida</taxon>
        <taxon>Rhabditina</taxon>
        <taxon>Rhabditomorpha</taxon>
        <taxon>Rhabditoidea</taxon>
        <taxon>Rhabditidae</taxon>
        <taxon>Peloderinae</taxon>
        <taxon>Caenorhabditis</taxon>
    </lineage>
</organism>
<comment type="subcellular location">
    <subcellularLocation>
        <location evidence="1">Membrane</location>
        <topology evidence="1">Multi-pass membrane protein</topology>
    </subcellularLocation>
</comment>
<name>A8XGZ7_CAEBR</name>
<dbReference type="GO" id="GO:0006884">
    <property type="term" value="P:cell volume homeostasis"/>
    <property type="evidence" value="ECO:0000318"/>
    <property type="project" value="GO_Central"/>
</dbReference>
<sequence>MINNLSVDYFLITFTGIEIIKLKDDSLARHLLEKIRRRFSTVTQINTEGLQAMGKGGGRMETVGEDGTPADYKGNRKFTTSLGHLALYKEDEGIGTQASFISGYTTPGPKERATSEHVKANLGVMLGVYLPTIQHILGVTMFIRLFWVVGMAGVAWTMALLAICCLSTLLTSISLSAVATNGVVESGGAYFIISRNLGAEFGSAVGILFYLANTVAASMYIVGGVEVILMYLWPEMAIGGADALHDTEMFGSLYNNLRLYGTVFLLIQALIVAMGVKFVQLLAPVSLMCVVLAIMACFGGGIEKQITMEGMKVCAIDNHLLQSSIITHPLHKNQTSWSNETLDFCNLCDKSLYLESVFCANVNNDEASAEDDVFCTHYTSKKMTCQMAFPGFNMKTLNDNMWPEYMEKTEVVPGVRGKETAEVVQDESSTFFMLMAIYFPAVTGIFTGTNMSGDLRDPQRSIPVGTIAATLTTSAIYYALAILFGGSINRSVLRDKFGRSIGNTMVVAALSWPHPAVVTVGAFLSTFGAALQCLCSAPRLLQSIAKDDVIPILAPFARVTKNNEPFLGLVLTVIIAECGILLGAVDKIAEVLDFFFLMCYAFVNLIAVLHSILKSPNWRPRFKYFHWSLSLLGAALCFFIMFASSVPLACIACTATAVIYKYVEWKGAKKEWGDGMRGLALSTAQYSLLKVEDKDPHPKNWRPQVLILLTSQWSKEMIDRRAVSMLNLGAQLKAGRGLAIACAFLKGTVDSQKDKNRARDVKTTLVKDMTSVRLRGFAKTMFYNNHQINGTISGLYQSIGIGGLRPNTILVNWPNDKNADELVLFAEEIIHGAANDNCLIVTKGITDFPEYSERLTGFIDIWWIVQDGGILMLIAYLLRQHKVWKGCTLRIFAVSEQDSTKSEDMKAGLQKYIYMLRIDAELFIVDLLDMEVSDEVVEKAAEVERKQKEREEMRRSKSGYLNDGYMEDNGKHRPIQMRHSDSTRSFTPQPHTSINLDESAETSFTESLFDDFYRSGTPNEDMEGAMKLNIHKMNTSVRLNRVIRENSPDSQLILLNLPSPPRNRLAFNNSYMTYLDVLTEDLPRVLFIGGSGREVITIDS</sequence>
<dbReference type="InParanoid" id="A8XGZ7"/>
<dbReference type="GO" id="GO:1990573">
    <property type="term" value="P:potassium ion import across plasma membrane"/>
    <property type="evidence" value="ECO:0000318"/>
    <property type="project" value="GO_Central"/>
</dbReference>
<feature type="domain" description="Amino acid permease/ SLC12A" evidence="6">
    <location>
        <begin position="128"/>
        <end position="298"/>
    </location>
</feature>
<evidence type="ECO:0000259" key="7">
    <source>
        <dbReference type="Pfam" id="PF03522"/>
    </source>
</evidence>
<evidence type="ECO:0000313" key="10">
    <source>
        <dbReference type="WormBase" id="CBG13060"/>
    </source>
</evidence>
<evidence type="ECO:0000256" key="1">
    <source>
        <dbReference type="ARBA" id="ARBA00004141"/>
    </source>
</evidence>
<evidence type="ECO:0000313" key="9">
    <source>
        <dbReference type="Proteomes" id="UP000008549"/>
    </source>
</evidence>
<dbReference type="GO" id="GO:0055075">
    <property type="term" value="P:potassium ion homeostasis"/>
    <property type="evidence" value="ECO:0000318"/>
    <property type="project" value="GO_Central"/>
</dbReference>
<dbReference type="eggNOG" id="KOG2082">
    <property type="taxonomic scope" value="Eukaryota"/>
</dbReference>
<dbReference type="GO" id="GO:1902476">
    <property type="term" value="P:chloride transmembrane transport"/>
    <property type="evidence" value="ECO:0000318"/>
    <property type="project" value="GO_Central"/>
</dbReference>
<dbReference type="PANTHER" id="PTHR11827">
    <property type="entry name" value="SOLUTE CARRIER FAMILY 12, CATION COTRANSPORTERS"/>
    <property type="match status" value="1"/>
</dbReference>
<dbReference type="GO" id="GO:0015379">
    <property type="term" value="F:potassium:chloride symporter activity"/>
    <property type="evidence" value="ECO:0000318"/>
    <property type="project" value="GO_Central"/>
</dbReference>
<dbReference type="PANTHER" id="PTHR11827:SF55">
    <property type="entry name" value="POTASSIUM_CHLORIDE COTRANSPORTER 3"/>
    <property type="match status" value="1"/>
</dbReference>
<feature type="transmembrane region" description="Helical" evidence="5">
    <location>
        <begin position="461"/>
        <end position="484"/>
    </location>
</feature>
<dbReference type="WormBase" id="CBG13060">
    <property type="protein sequence ID" value="CBP41301"/>
    <property type="gene ID" value="WBGene00033891"/>
    <property type="gene designation" value="Cbr-kcc-3"/>
</dbReference>
<feature type="transmembrane region" description="Helical" evidence="5">
    <location>
        <begin position="591"/>
        <end position="612"/>
    </location>
</feature>
<dbReference type="InterPro" id="IPR004841">
    <property type="entry name" value="AA-permease/SLC12A_dom"/>
</dbReference>
<dbReference type="GO" id="GO:0045202">
    <property type="term" value="C:synapse"/>
    <property type="evidence" value="ECO:0007669"/>
    <property type="project" value="GOC"/>
</dbReference>
<dbReference type="GO" id="GO:0055064">
    <property type="term" value="P:chloride ion homeostasis"/>
    <property type="evidence" value="ECO:0000318"/>
    <property type="project" value="GO_Central"/>
</dbReference>
<proteinExistence type="predicted"/>
<dbReference type="GO" id="GO:0007268">
    <property type="term" value="P:chemical synaptic transmission"/>
    <property type="evidence" value="ECO:0000318"/>
    <property type="project" value="GO_Central"/>
</dbReference>
<protein>
    <submittedName>
        <fullName evidence="8">Protein CBR-KCC-2</fullName>
    </submittedName>
</protein>
<feature type="transmembrane region" description="Helical" evidence="5">
    <location>
        <begin position="566"/>
        <end position="585"/>
    </location>
</feature>
<keyword evidence="3 5" id="KW-1133">Transmembrane helix</keyword>
<keyword evidence="2 5" id="KW-0812">Transmembrane</keyword>
<accession>A8XGZ7</accession>
<feature type="transmembrane region" description="Helical" evidence="5">
    <location>
        <begin position="257"/>
        <end position="276"/>
    </location>
</feature>